<dbReference type="GO" id="GO:0046961">
    <property type="term" value="F:proton-transporting ATPase activity, rotational mechanism"/>
    <property type="evidence" value="ECO:0007669"/>
    <property type="project" value="InterPro"/>
</dbReference>
<evidence type="ECO:0000256" key="4">
    <source>
        <dbReference type="ARBA" id="ARBA00022741"/>
    </source>
</evidence>
<keyword evidence="5" id="KW-0375">Hydrogen ion transport</keyword>
<keyword evidence="4" id="KW-0547">Nucleotide-binding</keyword>
<dbReference type="SUPFAM" id="SSF50615">
    <property type="entry name" value="N-terminal domain of alpha and beta subunits of F1 ATP synthase"/>
    <property type="match status" value="1"/>
</dbReference>
<dbReference type="Pfam" id="PF22919">
    <property type="entry name" value="ATP-synt_VA_C"/>
    <property type="match status" value="1"/>
</dbReference>
<dbReference type="CDD" id="cd18119">
    <property type="entry name" value="ATP-synt_V_A-type_alpha_N"/>
    <property type="match status" value="1"/>
</dbReference>
<name>A0AAV8TWW2_9ROSI</name>
<keyword evidence="6" id="KW-0067">ATP-binding</keyword>
<dbReference type="InterPro" id="IPR022878">
    <property type="entry name" value="V-ATPase_asu"/>
</dbReference>
<dbReference type="EMBL" id="JAIWQS010000003">
    <property type="protein sequence ID" value="KAJ8770208.1"/>
    <property type="molecule type" value="Genomic_DNA"/>
</dbReference>
<dbReference type="GO" id="GO:0000325">
    <property type="term" value="C:plant-type vacuole"/>
    <property type="evidence" value="ECO:0007669"/>
    <property type="project" value="TreeGrafter"/>
</dbReference>
<dbReference type="InterPro" id="IPR036121">
    <property type="entry name" value="ATPase_F1/V1/A1_a/bsu_N_sf"/>
</dbReference>
<feature type="domain" description="ATPase F1/V1/A1 complex alpha/beta subunit N-terminal" evidence="11">
    <location>
        <begin position="25"/>
        <end position="85"/>
    </location>
</feature>
<dbReference type="Proteomes" id="UP001159364">
    <property type="component" value="Linkage Group LG03"/>
</dbReference>
<evidence type="ECO:0000256" key="1">
    <source>
        <dbReference type="ARBA" id="ARBA00008936"/>
    </source>
</evidence>
<dbReference type="PANTHER" id="PTHR43607">
    <property type="entry name" value="V-TYPE PROTON ATPASE CATALYTIC SUBUNIT A"/>
    <property type="match status" value="1"/>
</dbReference>
<comment type="similarity">
    <text evidence="1">Belongs to the ATPase alpha/beta chains family.</text>
</comment>
<evidence type="ECO:0000256" key="8">
    <source>
        <dbReference type="ARBA" id="ARBA00023065"/>
    </source>
</evidence>
<keyword evidence="14" id="KW-1185">Reference proteome</keyword>
<gene>
    <name evidence="13" type="ORF">K2173_011549</name>
</gene>
<reference evidence="13 14" key="1">
    <citation type="submission" date="2021-09" db="EMBL/GenBank/DDBJ databases">
        <title>Genomic insights and catalytic innovation underlie evolution of tropane alkaloids biosynthesis.</title>
        <authorList>
            <person name="Wang Y.-J."/>
            <person name="Tian T."/>
            <person name="Huang J.-P."/>
            <person name="Huang S.-X."/>
        </authorList>
    </citation>
    <scope>NUCLEOTIDE SEQUENCE [LARGE SCALE GENOMIC DNA]</scope>
    <source>
        <strain evidence="13">KIB-2018</strain>
        <tissue evidence="13">Leaf</tissue>
    </source>
</reference>
<dbReference type="EC" id="7.1.2.2" evidence="2"/>
<dbReference type="FunFam" id="2.40.30.20:FF:000002">
    <property type="entry name" value="V-type proton ATPase catalytic subunit A"/>
    <property type="match status" value="1"/>
</dbReference>
<evidence type="ECO:0000313" key="14">
    <source>
        <dbReference type="Proteomes" id="UP001159364"/>
    </source>
</evidence>
<feature type="domain" description="ATPase F1/V1/A1 complex alpha/beta subunit nucleotide-binding" evidence="10">
    <location>
        <begin position="213"/>
        <end position="336"/>
    </location>
</feature>
<dbReference type="InterPro" id="IPR000194">
    <property type="entry name" value="ATPase_F1/V1/A1_a/bsu_nucl-bd"/>
</dbReference>
<keyword evidence="8" id="KW-0406">Ion transport</keyword>
<dbReference type="PROSITE" id="PS00152">
    <property type="entry name" value="ATPASE_ALPHA_BETA"/>
    <property type="match status" value="1"/>
</dbReference>
<feature type="domain" description="ATPase F1/V1/A1 complex alpha/beta subunit nucleotide-binding" evidence="10">
    <location>
        <begin position="354"/>
        <end position="410"/>
    </location>
</feature>
<organism evidence="13 14">
    <name type="scientific">Erythroxylum novogranatense</name>
    <dbReference type="NCBI Taxonomy" id="1862640"/>
    <lineage>
        <taxon>Eukaryota</taxon>
        <taxon>Viridiplantae</taxon>
        <taxon>Streptophyta</taxon>
        <taxon>Embryophyta</taxon>
        <taxon>Tracheophyta</taxon>
        <taxon>Spermatophyta</taxon>
        <taxon>Magnoliopsida</taxon>
        <taxon>eudicotyledons</taxon>
        <taxon>Gunneridae</taxon>
        <taxon>Pentapetalae</taxon>
        <taxon>rosids</taxon>
        <taxon>fabids</taxon>
        <taxon>Malpighiales</taxon>
        <taxon>Erythroxylaceae</taxon>
        <taxon>Erythroxylum</taxon>
    </lineage>
</organism>
<evidence type="ECO:0000256" key="6">
    <source>
        <dbReference type="ARBA" id="ARBA00022840"/>
    </source>
</evidence>
<protein>
    <recommendedName>
        <fullName evidence="2">H(+)-transporting two-sector ATPase</fullName>
        <ecNumber evidence="2">7.1.2.2</ecNumber>
    </recommendedName>
</protein>
<dbReference type="InterPro" id="IPR024034">
    <property type="entry name" value="ATPase_F1/V1_b/a_C"/>
</dbReference>
<evidence type="ECO:0000256" key="5">
    <source>
        <dbReference type="ARBA" id="ARBA00022781"/>
    </source>
</evidence>
<dbReference type="InterPro" id="IPR004100">
    <property type="entry name" value="ATPase_F1/V1/A1_a/bsu_N"/>
</dbReference>
<evidence type="ECO:0000313" key="13">
    <source>
        <dbReference type="EMBL" id="KAJ8770208.1"/>
    </source>
</evidence>
<dbReference type="InterPro" id="IPR055190">
    <property type="entry name" value="ATP-synt_VA_C"/>
</dbReference>
<accession>A0AAV8TWW2</accession>
<evidence type="ECO:0000259" key="12">
    <source>
        <dbReference type="Pfam" id="PF22919"/>
    </source>
</evidence>
<dbReference type="Pfam" id="PF02874">
    <property type="entry name" value="ATP-synt_ab_N"/>
    <property type="match status" value="1"/>
</dbReference>
<proteinExistence type="inferred from homology"/>
<evidence type="ECO:0000256" key="3">
    <source>
        <dbReference type="ARBA" id="ARBA00022448"/>
    </source>
</evidence>
<evidence type="ECO:0000256" key="2">
    <source>
        <dbReference type="ARBA" id="ARBA00012473"/>
    </source>
</evidence>
<evidence type="ECO:0000259" key="11">
    <source>
        <dbReference type="Pfam" id="PF02874"/>
    </source>
</evidence>
<evidence type="ECO:0000256" key="9">
    <source>
        <dbReference type="ARBA" id="ARBA00048383"/>
    </source>
</evidence>
<dbReference type="CDD" id="cd18111">
    <property type="entry name" value="ATP-synt_V_A-type_alpha_C"/>
    <property type="match status" value="1"/>
</dbReference>
<dbReference type="SUPFAM" id="SSF47917">
    <property type="entry name" value="C-terminal domain of alpha and beta subunits of F1 ATP synthase"/>
    <property type="match status" value="1"/>
</dbReference>
<evidence type="ECO:0000259" key="10">
    <source>
        <dbReference type="Pfam" id="PF00006"/>
    </source>
</evidence>
<dbReference type="InterPro" id="IPR027417">
    <property type="entry name" value="P-loop_NTPase"/>
</dbReference>
<dbReference type="Gene3D" id="2.40.30.20">
    <property type="match status" value="1"/>
</dbReference>
<dbReference type="GO" id="GO:0046034">
    <property type="term" value="P:ATP metabolic process"/>
    <property type="evidence" value="ECO:0007669"/>
    <property type="project" value="InterPro"/>
</dbReference>
<evidence type="ECO:0000256" key="7">
    <source>
        <dbReference type="ARBA" id="ARBA00022967"/>
    </source>
</evidence>
<dbReference type="PANTHER" id="PTHR43607:SF1">
    <property type="entry name" value="H(+)-TRANSPORTING TWO-SECTOR ATPASE"/>
    <property type="match status" value="1"/>
</dbReference>
<dbReference type="Gene3D" id="1.10.1140.10">
    <property type="entry name" value="Bovine Mitochondrial F1-atpase, Atp Synthase Beta Chain, Chain D, domain 3"/>
    <property type="match status" value="1"/>
</dbReference>
<dbReference type="InterPro" id="IPR023366">
    <property type="entry name" value="ATP_synth_asu-like_sf"/>
</dbReference>
<keyword evidence="7" id="KW-1278">Translocase</keyword>
<dbReference type="Gene3D" id="3.40.50.300">
    <property type="entry name" value="P-loop containing nucleotide triphosphate hydrolases"/>
    <property type="match status" value="3"/>
</dbReference>
<dbReference type="GO" id="GO:0005524">
    <property type="term" value="F:ATP binding"/>
    <property type="evidence" value="ECO:0007669"/>
    <property type="project" value="UniProtKB-KW"/>
</dbReference>
<sequence length="564" mass="62957">MPSVYGHRLTTFEDLEKESEYGYVRKVSGPFVVADGMADAAMYELVCVGHDNLIGEIMRLVGDSATIQVYEEKVGLMVNDPVLRTHKGILLACPAFLMPLSMELGPGILGNIFDGIQRPLKTIAKRPGDVYIPSGVSAPALDKDTPWEFQPKKVGTFLTFCISFLPFRTVFDNNLMQHHAHFPLMPWGRSLIELRTPGPVASKLAVDTPLLIGQRVLDALFPSVLGGTCAIPGAFGCGKTVISQALSKEMKWLRFVLLSCLLLFVSTPDTYIHLSVFLVLVDFPQLTMTLPDGREESVMKRRTLVANTSNMPVAAREASIYTGITIAEYFRDMGYTMSAEMPVDSGCPAYLAAQRTGSVTIVGAISPPGGDFSNPVTSATLSIVQVFWVLDKKLPQRKHFPSINWLISYSKYASIRLALETFYEQFDQDFISIRTKAHELVGKDALVEQDKITLETAKLLREDYLAQNAFTPYDKFCPFYKSLWMMRNIIHFYNLANQAVEKAARMDGQKITYNLIKHRLGDLVYRLVSQKFEDSAKGKPDLVAKFKKLHEDLTAGFRALEDET</sequence>
<comment type="catalytic activity">
    <reaction evidence="9">
        <text>ATP + H2O + 4 H(+)(in) = ADP + phosphate + 5 H(+)(out)</text>
        <dbReference type="Rhea" id="RHEA:57720"/>
        <dbReference type="ChEBI" id="CHEBI:15377"/>
        <dbReference type="ChEBI" id="CHEBI:15378"/>
        <dbReference type="ChEBI" id="CHEBI:30616"/>
        <dbReference type="ChEBI" id="CHEBI:43474"/>
        <dbReference type="ChEBI" id="CHEBI:456216"/>
        <dbReference type="EC" id="7.1.2.2"/>
    </reaction>
</comment>
<dbReference type="Pfam" id="PF00006">
    <property type="entry name" value="ATP-synt_ab"/>
    <property type="match status" value="2"/>
</dbReference>
<feature type="domain" description="ATP synthase A/B type C-terminal" evidence="12">
    <location>
        <begin position="439"/>
        <end position="503"/>
    </location>
</feature>
<keyword evidence="3" id="KW-0813">Transport</keyword>
<dbReference type="AlphaFoldDB" id="A0AAV8TWW2"/>
<dbReference type="FunFam" id="1.10.1140.10:FF:000002">
    <property type="entry name" value="V-type proton ATPase catalytic subunit A"/>
    <property type="match status" value="1"/>
</dbReference>
<comment type="caution">
    <text evidence="13">The sequence shown here is derived from an EMBL/GenBank/DDBJ whole genome shotgun (WGS) entry which is preliminary data.</text>
</comment>
<dbReference type="InterPro" id="IPR020003">
    <property type="entry name" value="ATPase_a/bsu_AS"/>
</dbReference>
<dbReference type="SUPFAM" id="SSF52540">
    <property type="entry name" value="P-loop containing nucleoside triphosphate hydrolases"/>
    <property type="match status" value="1"/>
</dbReference>